<name>A0A2X0LVR6_9BASI</name>
<dbReference type="Pfam" id="PF24877">
    <property type="entry name" value="ILV_EDD_C"/>
    <property type="match status" value="2"/>
</dbReference>
<dbReference type="FunFam" id="3.50.30.80:FF:000001">
    <property type="entry name" value="Dihydroxy-acid dehydratase"/>
    <property type="match status" value="1"/>
</dbReference>
<keyword evidence="3" id="KW-0408">Iron</keyword>
<dbReference type="PANTHER" id="PTHR21000">
    <property type="entry name" value="DIHYDROXY-ACID DEHYDRATASE DAD"/>
    <property type="match status" value="1"/>
</dbReference>
<dbReference type="GO" id="GO:0046872">
    <property type="term" value="F:metal ion binding"/>
    <property type="evidence" value="ECO:0007669"/>
    <property type="project" value="UniProtKB-KW"/>
</dbReference>
<evidence type="ECO:0000256" key="4">
    <source>
        <dbReference type="ARBA" id="ARBA00023014"/>
    </source>
</evidence>
<dbReference type="EMBL" id="FQNC01000013">
    <property type="protein sequence ID" value="SGY15377.1"/>
    <property type="molecule type" value="Genomic_DNA"/>
</dbReference>
<keyword evidence="2" id="KW-0479">Metal-binding</keyword>
<keyword evidence="4" id="KW-0411">Iron-sulfur</keyword>
<evidence type="ECO:0000313" key="14">
    <source>
        <dbReference type="EMBL" id="SGY15377.1"/>
    </source>
</evidence>
<dbReference type="PROSITE" id="PS00887">
    <property type="entry name" value="ILVD_EDD_2"/>
    <property type="match status" value="1"/>
</dbReference>
<evidence type="ECO:0000313" key="15">
    <source>
        <dbReference type="Proteomes" id="UP000249464"/>
    </source>
</evidence>
<dbReference type="InterPro" id="IPR042096">
    <property type="entry name" value="Dihydro-acid_dehy_C"/>
</dbReference>
<reference evidence="14 15" key="1">
    <citation type="submission" date="2016-11" db="EMBL/GenBank/DDBJ databases">
        <authorList>
            <person name="Jaros S."/>
            <person name="Januszkiewicz K."/>
            <person name="Wedrychowicz H."/>
        </authorList>
    </citation>
    <scope>NUCLEOTIDE SEQUENCE [LARGE SCALE GENOMIC DNA]</scope>
</reference>
<dbReference type="STRING" id="796604.A0A2X0LVR6"/>
<feature type="domain" description="Dihydroxy-acid/6-phosphogluconate dehydratase N-terminal" evidence="12">
    <location>
        <begin position="79"/>
        <end position="413"/>
    </location>
</feature>
<keyword evidence="5" id="KW-0456">Lyase</keyword>
<dbReference type="Pfam" id="PF00920">
    <property type="entry name" value="ILVD_EDD_N"/>
    <property type="match status" value="1"/>
</dbReference>
<dbReference type="InterPro" id="IPR000581">
    <property type="entry name" value="ILV_EDD_N"/>
</dbReference>
<dbReference type="EC" id="4.2.1.9" evidence="9"/>
<organism evidence="14 15">
    <name type="scientific">Microbotryum silenes-dioicae</name>
    <dbReference type="NCBI Taxonomy" id="796604"/>
    <lineage>
        <taxon>Eukaryota</taxon>
        <taxon>Fungi</taxon>
        <taxon>Dikarya</taxon>
        <taxon>Basidiomycota</taxon>
        <taxon>Pucciniomycotina</taxon>
        <taxon>Microbotryomycetes</taxon>
        <taxon>Microbotryales</taxon>
        <taxon>Microbotryaceae</taxon>
        <taxon>Microbotryum</taxon>
    </lineage>
</organism>
<dbReference type="GO" id="GO:0005739">
    <property type="term" value="C:mitochondrion"/>
    <property type="evidence" value="ECO:0007669"/>
    <property type="project" value="TreeGrafter"/>
</dbReference>
<feature type="domain" description="Dihydroxy-acid/6-phosphogluconate dehydratase C-terminal" evidence="13">
    <location>
        <begin position="532"/>
        <end position="638"/>
    </location>
</feature>
<comment type="pathway">
    <text evidence="7">Amino-acid biosynthesis; L-valine biosynthesis; L-valine from pyruvate: step 3/4.</text>
</comment>
<dbReference type="InterPro" id="IPR020558">
    <property type="entry name" value="DiOHA_6PGluconate_deHydtase_CS"/>
</dbReference>
<dbReference type="InterPro" id="IPR050165">
    <property type="entry name" value="DHAD_IlvD/Edd"/>
</dbReference>
<feature type="domain" description="Dihydroxy-acid/6-phosphogluconate dehydratase C-terminal" evidence="13">
    <location>
        <begin position="426"/>
        <end position="511"/>
    </location>
</feature>
<dbReference type="Gene3D" id="3.50.30.80">
    <property type="entry name" value="IlvD/EDD C-terminal domain-like"/>
    <property type="match status" value="2"/>
</dbReference>
<dbReference type="InterPro" id="IPR037237">
    <property type="entry name" value="IlvD/EDD_N"/>
</dbReference>
<comment type="cofactor">
    <cofactor evidence="10">
        <name>[2Fe-2S] cluster</name>
        <dbReference type="ChEBI" id="CHEBI:190135"/>
    </cofactor>
</comment>
<evidence type="ECO:0000259" key="13">
    <source>
        <dbReference type="Pfam" id="PF24877"/>
    </source>
</evidence>
<dbReference type="GO" id="GO:0009082">
    <property type="term" value="P:branched-chain amino acid biosynthetic process"/>
    <property type="evidence" value="ECO:0007669"/>
    <property type="project" value="TreeGrafter"/>
</dbReference>
<dbReference type="PANTHER" id="PTHR21000:SF5">
    <property type="entry name" value="DIHYDROXY-ACID DEHYDRATASE, MITOCHONDRIAL"/>
    <property type="match status" value="1"/>
</dbReference>
<dbReference type="AlphaFoldDB" id="A0A2X0LVR6"/>
<comment type="similarity">
    <text evidence="1">Belongs to the IlvD/Edd family.</text>
</comment>
<evidence type="ECO:0000256" key="8">
    <source>
        <dbReference type="ARBA" id="ARBA00029437"/>
    </source>
</evidence>
<comment type="catalytic activity">
    <reaction evidence="6">
        <text>(2R)-2,3-dihydroxy-3-methylbutanoate = 3-methyl-2-oxobutanoate + H2O</text>
        <dbReference type="Rhea" id="RHEA:24809"/>
        <dbReference type="ChEBI" id="CHEBI:11851"/>
        <dbReference type="ChEBI" id="CHEBI:15377"/>
        <dbReference type="ChEBI" id="CHEBI:49072"/>
        <dbReference type="EC" id="4.2.1.9"/>
    </reaction>
    <physiologicalReaction direction="left-to-right" evidence="6">
        <dbReference type="Rhea" id="RHEA:24810"/>
    </physiologicalReaction>
</comment>
<comment type="pathway">
    <text evidence="8">Amino-acid biosynthesis; L-isoleucine biosynthesis; L-isoleucine from 2-oxobutanoate: step 3/4.</text>
</comment>
<dbReference type="SUPFAM" id="SSF143975">
    <property type="entry name" value="IlvD/EDD N-terminal domain-like"/>
    <property type="match status" value="1"/>
</dbReference>
<dbReference type="GO" id="GO:0051536">
    <property type="term" value="F:iron-sulfur cluster binding"/>
    <property type="evidence" value="ECO:0007669"/>
    <property type="project" value="UniProtKB-KW"/>
</dbReference>
<evidence type="ECO:0000256" key="7">
    <source>
        <dbReference type="ARBA" id="ARBA00029436"/>
    </source>
</evidence>
<evidence type="ECO:0000256" key="3">
    <source>
        <dbReference type="ARBA" id="ARBA00023004"/>
    </source>
</evidence>
<protein>
    <recommendedName>
        <fullName evidence="9">dihydroxy-acid dehydratase</fullName>
        <ecNumber evidence="9">4.2.1.9</ecNumber>
    </recommendedName>
</protein>
<keyword evidence="15" id="KW-1185">Reference proteome</keyword>
<evidence type="ECO:0000256" key="5">
    <source>
        <dbReference type="ARBA" id="ARBA00023239"/>
    </source>
</evidence>
<dbReference type="GO" id="GO:0004160">
    <property type="term" value="F:dihydroxy-acid dehydratase activity"/>
    <property type="evidence" value="ECO:0007669"/>
    <property type="project" value="UniProtKB-EC"/>
</dbReference>
<dbReference type="SUPFAM" id="SSF52016">
    <property type="entry name" value="LeuD/IlvD-like"/>
    <property type="match status" value="1"/>
</dbReference>
<sequence length="641" mass="68695">MSEQVVLNKYSRTFTQDDKQGAAKGTSTAFGLATLSIFRKARRERLPWVQSKELTLQPIGIPSAMLYATGMTESQMALPQIGISSIWFQGNPCNDHLRALGDKVQKGCELEGLVGLQHSTVGVSDGQTQGNAGMSYSLPSRDLIADSIEMIVNAQHYDGNISIPGCDKNACREPSFMPGCLMAAARHNKPTLLIYGGTIAAGKRHIDCPSMGGKKGEDITLGDAFESYGAWTTGKITDAEKDDVVKHACPGAGACGGMFTANTMSTVLEVLGMSLPYSASIPAVYPEKQQECLRAAKYMRNLLALDLKPRDIMTKKSFLNAITMCMIIGGSTNSVLHLLAIARSAGIELSTDDFVTIQEKTPVLCDLKPSGAYVMEDLHKVGGISAILKYLLKETDLIDGSQMTVTGMTLAQNVEDAEDLDFEKQDVVRPLSKPVKEKGHLVILKGNLAPNSAVSKITGKEGLRFRGPAICFDDEDSFQESLAKGNVTAGMAVVLRYLGPKGGPGMPESASISFGFRQAMPFHSYPLSRITVLGPTGALMGAGLGGKTCLLTDGRFSGASRGFIIGHITPEAAVGGPIALVHDGDIIAIDAVSREINLEVDDANLAERKKEWKPRPLKHKRGVLYRYARDVKGADQGAYTD</sequence>
<evidence type="ECO:0000256" key="2">
    <source>
        <dbReference type="ARBA" id="ARBA00022723"/>
    </source>
</evidence>
<evidence type="ECO:0000256" key="9">
    <source>
        <dbReference type="ARBA" id="ARBA00029490"/>
    </source>
</evidence>
<evidence type="ECO:0000256" key="6">
    <source>
        <dbReference type="ARBA" id="ARBA00029304"/>
    </source>
</evidence>
<evidence type="ECO:0000256" key="1">
    <source>
        <dbReference type="ARBA" id="ARBA00006486"/>
    </source>
</evidence>
<evidence type="ECO:0000259" key="12">
    <source>
        <dbReference type="Pfam" id="PF00920"/>
    </source>
</evidence>
<comment type="catalytic activity">
    <reaction evidence="11">
        <text>(2R,3R)-2,3-dihydroxy-3-methylpentanoate = (S)-3-methyl-2-oxopentanoate + H2O</text>
        <dbReference type="Rhea" id="RHEA:27694"/>
        <dbReference type="ChEBI" id="CHEBI:15377"/>
        <dbReference type="ChEBI" id="CHEBI:35146"/>
        <dbReference type="ChEBI" id="CHEBI:49258"/>
        <dbReference type="EC" id="4.2.1.9"/>
    </reaction>
    <physiologicalReaction direction="left-to-right" evidence="11">
        <dbReference type="Rhea" id="RHEA:27695"/>
    </physiologicalReaction>
</comment>
<proteinExistence type="inferred from homology"/>
<gene>
    <name evidence="14" type="primary">BQ5605_C013g07351</name>
    <name evidence="14" type="ORF">BQ5605_C013G07351</name>
</gene>
<accession>A0A2X0LVR6</accession>
<evidence type="ECO:0000256" key="11">
    <source>
        <dbReference type="ARBA" id="ARBA00052865"/>
    </source>
</evidence>
<dbReference type="Proteomes" id="UP000249464">
    <property type="component" value="Unassembled WGS sequence"/>
</dbReference>
<evidence type="ECO:0000256" key="10">
    <source>
        <dbReference type="ARBA" id="ARBA00034078"/>
    </source>
</evidence>
<dbReference type="InterPro" id="IPR056740">
    <property type="entry name" value="ILV_EDD_C"/>
</dbReference>